<keyword evidence="2" id="KW-0862">Zinc</keyword>
<dbReference type="SUPFAM" id="SSF50978">
    <property type="entry name" value="WD40 repeat-like"/>
    <property type="match status" value="1"/>
</dbReference>
<dbReference type="AlphaFoldDB" id="A0A653BUU3"/>
<reference evidence="5 6" key="1">
    <citation type="submission" date="2019-01" db="EMBL/GenBank/DDBJ databases">
        <authorList>
            <person name="Sayadi A."/>
        </authorList>
    </citation>
    <scope>NUCLEOTIDE SEQUENCE [LARGE SCALE GENOMIC DNA]</scope>
</reference>
<dbReference type="Pfam" id="PF23757">
    <property type="entry name" value="TPR_HPS5_insect"/>
    <property type="match status" value="1"/>
</dbReference>
<dbReference type="GO" id="GO:0008270">
    <property type="term" value="F:zinc ion binding"/>
    <property type="evidence" value="ECO:0007669"/>
    <property type="project" value="UniProtKB-KW"/>
</dbReference>
<evidence type="ECO:0000256" key="3">
    <source>
        <dbReference type="PROSITE-ProRule" id="PRU00175"/>
    </source>
</evidence>
<keyword evidence="6" id="KW-1185">Reference proteome</keyword>
<sequence length="752" mass="86556">MENNVPLIYNEHETSTVNVMKWCGDNLYVGDNLGKISVFTLTSILTKTIFQTPSAVLMQLDSSIVQIDAYSEFLLISTNSRTYLCNTEKEQYKQIGKKLRDGPYGACFLNTSSTECLATCDRNSGLSGIFRTVTENEHFSTSTINPDVKIYCARPGVRLWEADFGAKVLVTHQLRNSINHKPGNLILIEEKADARLKIVNPNEITISEGFNFRTIYPFYKRFIVTYDRDGIYFFDPINSSLYTWNNMTDIKDIKILKNYIYLWREDMQISIITLQPLEDLVVNTLLNKQYYLCSELCLSYSGEILKIAAESRKIFFINILRTKLPEINANDMLNKIEPILNVLEGYKKQNPVRKIENKIVVIENAHLEAEYTPIAINEIDTNSKTDITKGSDNSVDKVLLALYKQYLLNKSHKNAELTETNELLEKLDIGVLLHIFEDYVQYVGQKHNEDPTRWCQEQMLKQASKKIKDVTKLEEKSIEYLKDAFLCLNRVDDLNCRCGFPLPVAHRTKPNFYELGCQLLEFLGEEGGHFHKIPYLYSYKLQNDNDLNANLALLVQFNDKEVYKKLSKKFTYDICDELLRLFLKLKKGNCLNCGSPVDISNLMSWTELGMLLVELVGPQNACRLLKRYSEEIRNGELDSRFYQSCILAMAYKKPKHVMNFMETVVDTTNKEKFEESIEKYLLRKDAGKHSSDTGKPNIFKENDECIFCELPLSGPILIEIKKAVCGHNFHSLCFSYNNGICNICRFTCNTDS</sequence>
<dbReference type="InterPro" id="IPR036322">
    <property type="entry name" value="WD40_repeat_dom_sf"/>
</dbReference>
<name>A0A653BUU3_CALMS</name>
<evidence type="ECO:0000313" key="6">
    <source>
        <dbReference type="Proteomes" id="UP000410492"/>
    </source>
</evidence>
<dbReference type="GO" id="GO:0005737">
    <property type="term" value="C:cytoplasm"/>
    <property type="evidence" value="ECO:0007669"/>
    <property type="project" value="TreeGrafter"/>
</dbReference>
<feature type="domain" description="RING-type" evidence="4">
    <location>
        <begin position="705"/>
        <end position="745"/>
    </location>
</feature>
<organism evidence="5 6">
    <name type="scientific">Callosobruchus maculatus</name>
    <name type="common">Southern cowpea weevil</name>
    <name type="synonym">Pulse bruchid</name>
    <dbReference type="NCBI Taxonomy" id="64391"/>
    <lineage>
        <taxon>Eukaryota</taxon>
        <taxon>Metazoa</taxon>
        <taxon>Ecdysozoa</taxon>
        <taxon>Arthropoda</taxon>
        <taxon>Hexapoda</taxon>
        <taxon>Insecta</taxon>
        <taxon>Pterygota</taxon>
        <taxon>Neoptera</taxon>
        <taxon>Endopterygota</taxon>
        <taxon>Coleoptera</taxon>
        <taxon>Polyphaga</taxon>
        <taxon>Cucujiformia</taxon>
        <taxon>Chrysomeloidea</taxon>
        <taxon>Chrysomelidae</taxon>
        <taxon>Bruchinae</taxon>
        <taxon>Bruchini</taxon>
        <taxon>Callosobruchus</taxon>
    </lineage>
</organism>
<accession>A0A653BUU3</accession>
<dbReference type="InterPro" id="IPR056446">
    <property type="entry name" value="TPR_HPS5_insects"/>
</dbReference>
<keyword evidence="1 3" id="KW-0479">Metal-binding</keyword>
<protein>
    <recommendedName>
        <fullName evidence="4">RING-type domain-containing protein</fullName>
    </recommendedName>
</protein>
<dbReference type="GO" id="GO:0048066">
    <property type="term" value="P:developmental pigmentation"/>
    <property type="evidence" value="ECO:0007669"/>
    <property type="project" value="TreeGrafter"/>
</dbReference>
<gene>
    <name evidence="5" type="ORF">CALMAC_LOCUS3928</name>
</gene>
<dbReference type="InterPro" id="IPR001841">
    <property type="entry name" value="Znf_RING"/>
</dbReference>
<proteinExistence type="predicted"/>
<dbReference type="PROSITE" id="PS50089">
    <property type="entry name" value="ZF_RING_2"/>
    <property type="match status" value="1"/>
</dbReference>
<keyword evidence="1 3" id="KW-0863">Zinc-finger</keyword>
<evidence type="ECO:0000259" key="4">
    <source>
        <dbReference type="PROSITE" id="PS50089"/>
    </source>
</evidence>
<dbReference type="OrthoDB" id="19493at2759"/>
<evidence type="ECO:0000256" key="1">
    <source>
        <dbReference type="ARBA" id="ARBA00022771"/>
    </source>
</evidence>
<dbReference type="PANTHER" id="PTHR23287:SF18">
    <property type="entry name" value="BLOC-2 COMPLEX MEMBER HPS5"/>
    <property type="match status" value="1"/>
</dbReference>
<evidence type="ECO:0000313" key="5">
    <source>
        <dbReference type="EMBL" id="VEN39373.1"/>
    </source>
</evidence>
<dbReference type="EMBL" id="CAACVG010005477">
    <property type="protein sequence ID" value="VEN39373.1"/>
    <property type="molecule type" value="Genomic_DNA"/>
</dbReference>
<dbReference type="PANTHER" id="PTHR23287">
    <property type="entry name" value="RUBY-EYE2-LIKE PROTEIN"/>
    <property type="match status" value="1"/>
</dbReference>
<dbReference type="Proteomes" id="UP000410492">
    <property type="component" value="Unassembled WGS sequence"/>
</dbReference>
<evidence type="ECO:0000256" key="2">
    <source>
        <dbReference type="ARBA" id="ARBA00022833"/>
    </source>
</evidence>